<keyword evidence="2" id="KW-0442">Lipid degradation</keyword>
<comment type="caution">
    <text evidence="4">Lacks conserved residue(s) required for the propagation of feature annotation.</text>
</comment>
<dbReference type="InterPro" id="IPR002641">
    <property type="entry name" value="PNPLA_dom"/>
</dbReference>
<proteinExistence type="predicted"/>
<evidence type="ECO:0000313" key="7">
    <source>
        <dbReference type="Proteomes" id="UP000193689"/>
    </source>
</evidence>
<name>A0A1Y2DS80_9PEZI</name>
<dbReference type="GeneID" id="63770542"/>
<dbReference type="GO" id="GO:0047499">
    <property type="term" value="F:calcium-independent phospholipase A2 activity"/>
    <property type="evidence" value="ECO:0007669"/>
    <property type="project" value="TreeGrafter"/>
</dbReference>
<dbReference type="PROSITE" id="PS51635">
    <property type="entry name" value="PNPLA"/>
    <property type="match status" value="1"/>
</dbReference>
<dbReference type="OrthoDB" id="1658288at2759"/>
<comment type="caution">
    <text evidence="6">The sequence shown here is derived from an EMBL/GenBank/DDBJ whole genome shotgun (WGS) entry which is preliminary data.</text>
</comment>
<dbReference type="InParanoid" id="A0A1Y2DS80"/>
<dbReference type="RefSeq" id="XP_040713956.1">
    <property type="nucleotide sequence ID" value="XM_040854330.1"/>
</dbReference>
<evidence type="ECO:0000256" key="4">
    <source>
        <dbReference type="PROSITE-ProRule" id="PRU01161"/>
    </source>
</evidence>
<protein>
    <submittedName>
        <fullName evidence="6">Acyl transferase/acyl hydrolase/lysophospholipase</fullName>
    </submittedName>
</protein>
<evidence type="ECO:0000259" key="5">
    <source>
        <dbReference type="PROSITE" id="PS51635"/>
    </source>
</evidence>
<organism evidence="6 7">
    <name type="scientific">Pseudomassariella vexata</name>
    <dbReference type="NCBI Taxonomy" id="1141098"/>
    <lineage>
        <taxon>Eukaryota</taxon>
        <taxon>Fungi</taxon>
        <taxon>Dikarya</taxon>
        <taxon>Ascomycota</taxon>
        <taxon>Pezizomycotina</taxon>
        <taxon>Sordariomycetes</taxon>
        <taxon>Xylariomycetidae</taxon>
        <taxon>Amphisphaeriales</taxon>
        <taxon>Pseudomassariaceae</taxon>
        <taxon>Pseudomassariella</taxon>
    </lineage>
</organism>
<dbReference type="PANTHER" id="PTHR24185">
    <property type="entry name" value="CALCIUM-INDEPENDENT PHOSPHOLIPASE A2-GAMMA"/>
    <property type="match status" value="1"/>
</dbReference>
<dbReference type="STRING" id="1141098.A0A1Y2DS80"/>
<dbReference type="AlphaFoldDB" id="A0A1Y2DS80"/>
<dbReference type="GO" id="GO:0046486">
    <property type="term" value="P:glycerolipid metabolic process"/>
    <property type="evidence" value="ECO:0007669"/>
    <property type="project" value="UniProtKB-ARBA"/>
</dbReference>
<dbReference type="Pfam" id="PF01734">
    <property type="entry name" value="Patatin"/>
    <property type="match status" value="1"/>
</dbReference>
<keyword evidence="1 6" id="KW-0378">Hydrolase</keyword>
<dbReference type="InterPro" id="IPR016035">
    <property type="entry name" value="Acyl_Trfase/lysoPLipase"/>
</dbReference>
<evidence type="ECO:0000313" key="6">
    <source>
        <dbReference type="EMBL" id="ORY62120.1"/>
    </source>
</evidence>
<dbReference type="GO" id="GO:0016042">
    <property type="term" value="P:lipid catabolic process"/>
    <property type="evidence" value="ECO:0007669"/>
    <property type="project" value="UniProtKB-KW"/>
</dbReference>
<keyword evidence="3" id="KW-0443">Lipid metabolism</keyword>
<keyword evidence="7" id="KW-1185">Reference proteome</keyword>
<evidence type="ECO:0000256" key="3">
    <source>
        <dbReference type="ARBA" id="ARBA00023098"/>
    </source>
</evidence>
<feature type="short sequence motif" description="GXSXG" evidence="4">
    <location>
        <begin position="59"/>
        <end position="63"/>
    </location>
</feature>
<evidence type="ECO:0000256" key="1">
    <source>
        <dbReference type="ARBA" id="ARBA00022801"/>
    </source>
</evidence>
<dbReference type="EMBL" id="MCFJ01000009">
    <property type="protein sequence ID" value="ORY62120.1"/>
    <property type="molecule type" value="Genomic_DNA"/>
</dbReference>
<dbReference type="GO" id="GO:0016740">
    <property type="term" value="F:transferase activity"/>
    <property type="evidence" value="ECO:0007669"/>
    <property type="project" value="UniProtKB-KW"/>
</dbReference>
<accession>A0A1Y2DS80</accession>
<sequence length="148" mass="16171">MASSATVTIETTERGLRVLSLDGGGVRGMSTLLILRHLMKRINYKDTPKPCDYFDIIAGTSTGGLIAIMLGRLRMSVQECIDAYQSISETVFQPKRSRLNVLGKGKDLWTLEGAFDADELAKAMRDIVVKTGEAADAKMLETDPTCKV</sequence>
<keyword evidence="6" id="KW-0808">Transferase</keyword>
<dbReference type="PANTHER" id="PTHR24185:SF1">
    <property type="entry name" value="CALCIUM-INDEPENDENT PHOSPHOLIPASE A2-GAMMA"/>
    <property type="match status" value="1"/>
</dbReference>
<dbReference type="GO" id="GO:0019369">
    <property type="term" value="P:arachidonate metabolic process"/>
    <property type="evidence" value="ECO:0007669"/>
    <property type="project" value="TreeGrafter"/>
</dbReference>
<feature type="domain" description="PNPLA" evidence="5">
    <location>
        <begin position="19"/>
        <end position="148"/>
    </location>
</feature>
<dbReference type="Proteomes" id="UP000193689">
    <property type="component" value="Unassembled WGS sequence"/>
</dbReference>
<dbReference type="SUPFAM" id="SSF52151">
    <property type="entry name" value="FabD/lysophospholipase-like"/>
    <property type="match status" value="1"/>
</dbReference>
<reference evidence="6 7" key="1">
    <citation type="submission" date="2016-07" db="EMBL/GenBank/DDBJ databases">
        <title>Pervasive Adenine N6-methylation of Active Genes in Fungi.</title>
        <authorList>
            <consortium name="DOE Joint Genome Institute"/>
            <person name="Mondo S.J."/>
            <person name="Dannebaum R.O."/>
            <person name="Kuo R.C."/>
            <person name="Labutti K."/>
            <person name="Haridas S."/>
            <person name="Kuo A."/>
            <person name="Salamov A."/>
            <person name="Ahrendt S.R."/>
            <person name="Lipzen A."/>
            <person name="Sullivan W."/>
            <person name="Andreopoulos W.B."/>
            <person name="Clum A."/>
            <person name="Lindquist E."/>
            <person name="Daum C."/>
            <person name="Ramamoorthy G.K."/>
            <person name="Gryganskyi A."/>
            <person name="Culley D."/>
            <person name="Magnuson J.K."/>
            <person name="James T.Y."/>
            <person name="O'Malley M.A."/>
            <person name="Stajich J.E."/>
            <person name="Spatafora J.W."/>
            <person name="Visel A."/>
            <person name="Grigoriev I.V."/>
        </authorList>
    </citation>
    <scope>NUCLEOTIDE SEQUENCE [LARGE SCALE GENOMIC DNA]</scope>
    <source>
        <strain evidence="6 7">CBS 129021</strain>
    </source>
</reference>
<gene>
    <name evidence="6" type="ORF">BCR38DRAFT_233196</name>
</gene>
<dbReference type="Gene3D" id="3.40.1090.10">
    <property type="entry name" value="Cytosolic phospholipase A2 catalytic domain"/>
    <property type="match status" value="1"/>
</dbReference>
<feature type="short sequence motif" description="GXGXXG" evidence="4">
    <location>
        <begin position="23"/>
        <end position="28"/>
    </location>
</feature>
<dbReference type="GO" id="GO:0016020">
    <property type="term" value="C:membrane"/>
    <property type="evidence" value="ECO:0007669"/>
    <property type="project" value="TreeGrafter"/>
</dbReference>
<evidence type="ECO:0000256" key="2">
    <source>
        <dbReference type="ARBA" id="ARBA00022963"/>
    </source>
</evidence>